<protein>
    <recommendedName>
        <fullName evidence="2">Non-homologous end joining protein Ku</fullName>
    </recommendedName>
</protein>
<dbReference type="Proteomes" id="UP000018733">
    <property type="component" value="Unassembled WGS sequence"/>
</dbReference>
<keyword evidence="6" id="KW-1185">Reference proteome</keyword>
<comment type="similarity">
    <text evidence="2">Belongs to the prokaryotic Ku family.</text>
</comment>
<dbReference type="RefSeq" id="WP_024003132.1">
    <property type="nucleotide sequence ID" value="NZ_KI650979.1"/>
</dbReference>
<dbReference type="GO" id="GO:0006310">
    <property type="term" value="P:DNA recombination"/>
    <property type="evidence" value="ECO:0007669"/>
    <property type="project" value="UniProtKB-KW"/>
</dbReference>
<comment type="subunit">
    <text evidence="2">Homodimer. Interacts with LigD.</text>
</comment>
<feature type="domain" description="Ku" evidence="4">
    <location>
        <begin position="53"/>
        <end position="187"/>
    </location>
</feature>
<dbReference type="CDD" id="cd00789">
    <property type="entry name" value="KU_like"/>
    <property type="match status" value="1"/>
</dbReference>
<organism evidence="5 6">
    <name type="scientific">Advenella kashmirensis W13003</name>
    <dbReference type="NCBI Taxonomy" id="1424334"/>
    <lineage>
        <taxon>Bacteria</taxon>
        <taxon>Pseudomonadati</taxon>
        <taxon>Pseudomonadota</taxon>
        <taxon>Betaproteobacteria</taxon>
        <taxon>Burkholderiales</taxon>
        <taxon>Alcaligenaceae</taxon>
    </lineage>
</organism>
<dbReference type="InterPro" id="IPR006164">
    <property type="entry name" value="DNA_bd_Ku70/Ku80"/>
</dbReference>
<keyword evidence="2" id="KW-0227">DNA damage</keyword>
<dbReference type="FunFam" id="2.40.290.10:FF:000004">
    <property type="entry name" value="Non-homologous end joining protein Ku"/>
    <property type="match status" value="1"/>
</dbReference>
<gene>
    <name evidence="2" type="primary">ku</name>
    <name evidence="5" type="ORF">W822_00295</name>
</gene>
<evidence type="ECO:0000256" key="2">
    <source>
        <dbReference type="HAMAP-Rule" id="MF_01875"/>
    </source>
</evidence>
<dbReference type="PANTHER" id="PTHR41251:SF1">
    <property type="entry name" value="NON-HOMOLOGOUS END JOINING PROTEIN KU"/>
    <property type="match status" value="1"/>
</dbReference>
<feature type="compositionally biased region" description="Low complexity" evidence="3">
    <location>
        <begin position="316"/>
        <end position="337"/>
    </location>
</feature>
<comment type="function">
    <text evidence="2">With LigD forms a non-homologous end joining (NHEJ) DNA repair enzyme, which repairs dsDNA breaks with reduced fidelity. Binds linear dsDNA with 5'- and 3'- overhangs but not closed circular dsDNA nor ssDNA. Recruits and stimulates the ligase activity of LigD.</text>
</comment>
<evidence type="ECO:0000259" key="4">
    <source>
        <dbReference type="SMART" id="SM00559"/>
    </source>
</evidence>
<dbReference type="STRING" id="1424334.W822_00295"/>
<dbReference type="Gene3D" id="2.40.290.10">
    <property type="match status" value="1"/>
</dbReference>
<feature type="compositionally biased region" description="Basic and acidic residues" evidence="3">
    <location>
        <begin position="341"/>
        <end position="350"/>
    </location>
</feature>
<dbReference type="GO" id="GO:0003690">
    <property type="term" value="F:double-stranded DNA binding"/>
    <property type="evidence" value="ECO:0007669"/>
    <property type="project" value="UniProtKB-UniRule"/>
</dbReference>
<dbReference type="PATRIC" id="fig|1424334.3.peg.60"/>
<dbReference type="SUPFAM" id="SSF100939">
    <property type="entry name" value="SPOC domain-like"/>
    <property type="match status" value="1"/>
</dbReference>
<dbReference type="NCBIfam" id="TIGR02772">
    <property type="entry name" value="Ku_bact"/>
    <property type="match status" value="1"/>
</dbReference>
<dbReference type="eggNOG" id="COG1273">
    <property type="taxonomic scope" value="Bacteria"/>
</dbReference>
<evidence type="ECO:0000256" key="1">
    <source>
        <dbReference type="ARBA" id="ARBA00023125"/>
    </source>
</evidence>
<dbReference type="OrthoDB" id="9795084at2"/>
<keyword evidence="2" id="KW-0234">DNA repair</keyword>
<dbReference type="HOGENOM" id="CLU_048975_2_0_4"/>
<evidence type="ECO:0000313" key="5">
    <source>
        <dbReference type="EMBL" id="ETF03700.1"/>
    </source>
</evidence>
<dbReference type="PANTHER" id="PTHR41251">
    <property type="entry name" value="NON-HOMOLOGOUS END JOINING PROTEIN KU"/>
    <property type="match status" value="1"/>
</dbReference>
<dbReference type="InterPro" id="IPR009187">
    <property type="entry name" value="Prok_Ku"/>
</dbReference>
<accession>V8QWL6</accession>
<feature type="compositionally biased region" description="Basic residues" evidence="3">
    <location>
        <begin position="293"/>
        <end position="315"/>
    </location>
</feature>
<dbReference type="EMBL" id="AYXT01000001">
    <property type="protein sequence ID" value="ETF03700.1"/>
    <property type="molecule type" value="Genomic_DNA"/>
</dbReference>
<dbReference type="Pfam" id="PF02735">
    <property type="entry name" value="Ku"/>
    <property type="match status" value="1"/>
</dbReference>
<dbReference type="AlphaFoldDB" id="V8QWL6"/>
<dbReference type="GO" id="GO:0006303">
    <property type="term" value="P:double-strand break repair via nonhomologous end joining"/>
    <property type="evidence" value="ECO:0007669"/>
    <property type="project" value="UniProtKB-UniRule"/>
</dbReference>
<comment type="caution">
    <text evidence="5">The sequence shown here is derived from an EMBL/GenBank/DDBJ whole genome shotgun (WGS) entry which is preliminary data.</text>
</comment>
<proteinExistence type="inferred from homology"/>
<reference evidence="5 6" key="1">
    <citation type="journal article" date="2014" name="Genome Announc.">
        <title>Draft Genome Sequence of Advenella kashmirensis Strain W13003, a Polycyclic Aromatic Hydrocarbon-Degrading Bacterium.</title>
        <authorList>
            <person name="Wang X."/>
            <person name="Jin D."/>
            <person name="Zhou L."/>
            <person name="Wu L."/>
            <person name="An W."/>
            <person name="Zhao L."/>
        </authorList>
    </citation>
    <scope>NUCLEOTIDE SEQUENCE [LARGE SCALE GENOMIC DNA]</scope>
    <source>
        <strain evidence="5 6">W13003</strain>
    </source>
</reference>
<sequence>MARPIWNGTLSFGLLNIPVALMPGERRTDLHFRMLDSRDNTPIRYERVNADTGDEVPWKDIIKAFEYSKGNYVVLEPDDISDAAPKSKESVDVEAFVDAGAIAPAYFEKPYVLVPGKKAEKGYVLLRETLSDSGKIGIARVVIRTREYLCAVMPQGSALMLILLRYPQELVDVDDYRIPEGKLADYRISKQEMTMAGQLISSMAADWKPADYKDEFRQRLSDVIKKRMKANKVASHETEEDEAPVENATTNVVDFMSLLKESLATNKRTPAKGGSVSGKKPDSKTTASTAGKSAKKAPAKKTPAKKTAKTAKKTTRTASQTRSAAKTAGKKSASSASRSRKNADNKKKAA</sequence>
<keyword evidence="1 2" id="KW-0238">DNA-binding</keyword>
<dbReference type="SMART" id="SM00559">
    <property type="entry name" value="Ku78"/>
    <property type="match status" value="1"/>
</dbReference>
<evidence type="ECO:0000256" key="3">
    <source>
        <dbReference type="SAM" id="MobiDB-lite"/>
    </source>
</evidence>
<name>V8QWL6_9BURK</name>
<dbReference type="HAMAP" id="MF_01875">
    <property type="entry name" value="Prokaryotic_Ku"/>
    <property type="match status" value="1"/>
</dbReference>
<keyword evidence="2" id="KW-0233">DNA recombination</keyword>
<dbReference type="PIRSF" id="PIRSF006493">
    <property type="entry name" value="Prok_Ku"/>
    <property type="match status" value="1"/>
</dbReference>
<evidence type="ECO:0000313" key="6">
    <source>
        <dbReference type="Proteomes" id="UP000018733"/>
    </source>
</evidence>
<feature type="region of interest" description="Disordered" evidence="3">
    <location>
        <begin position="264"/>
        <end position="350"/>
    </location>
</feature>
<dbReference type="InterPro" id="IPR016194">
    <property type="entry name" value="SPOC-like_C_dom_sf"/>
</dbReference>